<dbReference type="RefSeq" id="XP_065676039.1">
    <property type="nucleotide sequence ID" value="XM_065819967.1"/>
</dbReference>
<proteinExistence type="predicted"/>
<evidence type="ECO:0000259" key="1">
    <source>
        <dbReference type="Pfam" id="PF05699"/>
    </source>
</evidence>
<gene>
    <name evidence="3 4" type="primary">LOC136092211</name>
</gene>
<evidence type="ECO:0000313" key="4">
    <source>
        <dbReference type="RefSeq" id="XP_065676040.1"/>
    </source>
</evidence>
<dbReference type="PANTHER" id="PTHR46289:SF17">
    <property type="entry name" value="HAT C-TERMINAL DIMERISATION DOMAIN-CONTAINING PROTEIN"/>
    <property type="match status" value="1"/>
</dbReference>
<dbReference type="PANTHER" id="PTHR46289">
    <property type="entry name" value="52 KDA REPRESSOR OF THE INHIBITOR OF THE PROTEIN KINASE-LIKE PROTEIN-RELATED"/>
    <property type="match status" value="1"/>
</dbReference>
<evidence type="ECO:0000313" key="2">
    <source>
        <dbReference type="Proteomes" id="UP001652625"/>
    </source>
</evidence>
<reference evidence="3 4" key="1">
    <citation type="submission" date="2025-05" db="UniProtKB">
        <authorList>
            <consortium name="RefSeq"/>
        </authorList>
    </citation>
    <scope>IDENTIFICATION</scope>
</reference>
<dbReference type="RefSeq" id="XP_065676040.1">
    <property type="nucleotide sequence ID" value="XM_065819968.1"/>
</dbReference>
<dbReference type="InterPro" id="IPR052958">
    <property type="entry name" value="IFN-induced_PKR_regulator"/>
</dbReference>
<dbReference type="InterPro" id="IPR008906">
    <property type="entry name" value="HATC_C_dom"/>
</dbReference>
<dbReference type="Pfam" id="PF05699">
    <property type="entry name" value="Dimer_Tnp_hAT"/>
    <property type="match status" value="1"/>
</dbReference>
<organism evidence="2 3">
    <name type="scientific">Hydra vulgaris</name>
    <name type="common">Hydra</name>
    <name type="synonym">Hydra attenuata</name>
    <dbReference type="NCBI Taxonomy" id="6087"/>
    <lineage>
        <taxon>Eukaryota</taxon>
        <taxon>Metazoa</taxon>
        <taxon>Cnidaria</taxon>
        <taxon>Hydrozoa</taxon>
        <taxon>Hydroidolina</taxon>
        <taxon>Anthoathecata</taxon>
        <taxon>Aplanulata</taxon>
        <taxon>Hydridae</taxon>
        <taxon>Hydra</taxon>
    </lineage>
</organism>
<sequence length="344" mass="39477">MNLVQSFIAFARGSSKRLACFNKFRWILRKPSIISVTRNCSAIINCLEDFENHSYNSAKNKSEAAGYLESFCKFDTLFKLEILHMIFTIIGDAKTALQGMQPNFCKARNTINTLKKVLKEARGDTRFKVLWETGVVAPECSLIEKPEMPRRRKITSKFTESGVPYFGSSRFETGLANCFEPTGTTEHLANVGKFLIGQCLEVGFVEAFYKDDFEDYGRLQLHRDILVDHVKVKSIQQVDFESVLNELVDHDGVLSQLIPLIPEFVKLVKILLCMPVTFCTCEHFFSCLRRLKTYLGSTMSQERLSHLAILDCHCDIAYTLDLDYLIDEFIMRASIRMNTFYLRK</sequence>
<name>A0ABM4DNC4_HYDVU</name>
<accession>A0ABM4DNC4</accession>
<feature type="domain" description="HAT C-terminal dimerisation" evidence="1">
    <location>
        <begin position="260"/>
        <end position="310"/>
    </location>
</feature>
<keyword evidence="2" id="KW-1185">Reference proteome</keyword>
<dbReference type="GeneID" id="136092211"/>
<evidence type="ECO:0000313" key="3">
    <source>
        <dbReference type="RefSeq" id="XP_065676039.1"/>
    </source>
</evidence>
<protein>
    <submittedName>
        <fullName evidence="3 4">Uncharacterized protein LOC136092211</fullName>
    </submittedName>
</protein>
<dbReference type="Proteomes" id="UP001652625">
    <property type="component" value="Chromosome 15"/>
</dbReference>